<feature type="transmembrane region" description="Helical" evidence="2">
    <location>
        <begin position="234"/>
        <end position="255"/>
    </location>
</feature>
<organism evidence="3 4">
    <name type="scientific">Collybiopsis confluens</name>
    <dbReference type="NCBI Taxonomy" id="2823264"/>
    <lineage>
        <taxon>Eukaryota</taxon>
        <taxon>Fungi</taxon>
        <taxon>Dikarya</taxon>
        <taxon>Basidiomycota</taxon>
        <taxon>Agaricomycotina</taxon>
        <taxon>Agaricomycetes</taxon>
        <taxon>Agaricomycetidae</taxon>
        <taxon>Agaricales</taxon>
        <taxon>Marasmiineae</taxon>
        <taxon>Omphalotaceae</taxon>
        <taxon>Collybiopsis</taxon>
    </lineage>
</organism>
<reference evidence="3 4" key="1">
    <citation type="journal article" date="2020" name="ISME J.">
        <title>Uncovering the hidden diversity of litter-decomposition mechanisms in mushroom-forming fungi.</title>
        <authorList>
            <person name="Floudas D."/>
            <person name="Bentzer J."/>
            <person name="Ahren D."/>
            <person name="Johansson T."/>
            <person name="Persson P."/>
            <person name="Tunlid A."/>
        </authorList>
    </citation>
    <scope>NUCLEOTIDE SEQUENCE [LARGE SCALE GENOMIC DNA]</scope>
    <source>
        <strain evidence="3 4">CBS 406.79</strain>
    </source>
</reference>
<feature type="compositionally biased region" description="Polar residues" evidence="1">
    <location>
        <begin position="9"/>
        <end position="25"/>
    </location>
</feature>
<feature type="transmembrane region" description="Helical" evidence="2">
    <location>
        <begin position="85"/>
        <end position="103"/>
    </location>
</feature>
<feature type="transmembrane region" description="Helical" evidence="2">
    <location>
        <begin position="189"/>
        <end position="214"/>
    </location>
</feature>
<feature type="transmembrane region" description="Helical" evidence="2">
    <location>
        <begin position="418"/>
        <end position="437"/>
    </location>
</feature>
<name>A0A8H5MDQ7_9AGAR</name>
<dbReference type="EMBL" id="JAACJN010000016">
    <property type="protein sequence ID" value="KAF5390248.1"/>
    <property type="molecule type" value="Genomic_DNA"/>
</dbReference>
<dbReference type="OrthoDB" id="3267487at2759"/>
<keyword evidence="2" id="KW-1133">Transmembrane helix</keyword>
<protein>
    <submittedName>
        <fullName evidence="3">Uncharacterized protein</fullName>
    </submittedName>
</protein>
<comment type="caution">
    <text evidence="3">The sequence shown here is derived from an EMBL/GenBank/DDBJ whole genome shotgun (WGS) entry which is preliminary data.</text>
</comment>
<feature type="region of interest" description="Disordered" evidence="1">
    <location>
        <begin position="1"/>
        <end position="31"/>
    </location>
</feature>
<evidence type="ECO:0000313" key="3">
    <source>
        <dbReference type="EMBL" id="KAF5390248.1"/>
    </source>
</evidence>
<dbReference type="AlphaFoldDB" id="A0A8H5MDQ7"/>
<feature type="transmembrane region" description="Helical" evidence="2">
    <location>
        <begin position="157"/>
        <end position="177"/>
    </location>
</feature>
<evidence type="ECO:0000313" key="4">
    <source>
        <dbReference type="Proteomes" id="UP000518752"/>
    </source>
</evidence>
<keyword evidence="4" id="KW-1185">Reference proteome</keyword>
<feature type="transmembrane region" description="Helical" evidence="2">
    <location>
        <begin position="389"/>
        <end position="412"/>
    </location>
</feature>
<feature type="region of interest" description="Disordered" evidence="1">
    <location>
        <begin position="312"/>
        <end position="333"/>
    </location>
</feature>
<sequence length="487" mass="53765">MIGTPLPTPSSLERASVPTAQQILPRTTPAPSADHYPTTIVVKLETTLLIPNYPYYYDTPVADFNPKYHALPDGSLVSAPYRSDLAQANGVLLLLSILATISIRNIFVSGNYIRRIRVQQKRLFFFLFVSQLVGFVGLVPKSISYVTSRLSSTCRSVILVLDFSATFSIIIIMSGIIGYKAYKCLDNSVLVRVIVSTLTVGSFGVSLADCITVRAAPRLSGSCARIDDMRWLRIFVILQLAQSLFTCFCFLYAVWKSRHSPVARDHISIQLSVDIQENQLYRDRLNSAPSHQSSGPVSPAQQSAERFIKSNQDALPPGTQSRQESISTGFGTPLPSQSLGFRFRRVVRQDENSLRPLSTGPAASLAPSTFSRISHYMPELFRKVMEDELLYTTIITASSTVVAVISVVGVASKHQLSFMGWVCIYWGAASILATHSLGRAVNRHEREVPSTQLRFIRGDGIPIDFARQQLTGRRTIGTLRQADGQEG</sequence>
<feature type="transmembrane region" description="Helical" evidence="2">
    <location>
        <begin position="123"/>
        <end position="145"/>
    </location>
</feature>
<dbReference type="Proteomes" id="UP000518752">
    <property type="component" value="Unassembled WGS sequence"/>
</dbReference>
<keyword evidence="2" id="KW-0472">Membrane</keyword>
<proteinExistence type="predicted"/>
<keyword evidence="2" id="KW-0812">Transmembrane</keyword>
<evidence type="ECO:0000256" key="1">
    <source>
        <dbReference type="SAM" id="MobiDB-lite"/>
    </source>
</evidence>
<gene>
    <name evidence="3" type="ORF">D9757_002796</name>
</gene>
<accession>A0A8H5MDQ7</accession>
<evidence type="ECO:0000256" key="2">
    <source>
        <dbReference type="SAM" id="Phobius"/>
    </source>
</evidence>